<keyword evidence="5" id="KW-0539">Nucleus</keyword>
<dbReference type="SMART" id="SM00774">
    <property type="entry name" value="WRKY"/>
    <property type="match status" value="1"/>
</dbReference>
<gene>
    <name evidence="8" type="ORF">Cni_G24759</name>
</gene>
<dbReference type="Pfam" id="PF03106">
    <property type="entry name" value="WRKY"/>
    <property type="match status" value="1"/>
</dbReference>
<dbReference type="InterPro" id="IPR044810">
    <property type="entry name" value="WRKY_plant"/>
</dbReference>
<keyword evidence="9" id="KW-1185">Reference proteome</keyword>
<comment type="subcellular location">
    <subcellularLocation>
        <location evidence="1">Nucleus</location>
    </subcellularLocation>
</comment>
<evidence type="ECO:0000256" key="2">
    <source>
        <dbReference type="ARBA" id="ARBA00023015"/>
    </source>
</evidence>
<reference evidence="8 9" key="1">
    <citation type="submission" date="2023-10" db="EMBL/GenBank/DDBJ databases">
        <title>Chromosome-scale genome assembly provides insights into flower coloration mechanisms of Canna indica.</title>
        <authorList>
            <person name="Li C."/>
        </authorList>
    </citation>
    <scope>NUCLEOTIDE SEQUENCE [LARGE SCALE GENOMIC DNA]</scope>
    <source>
        <tissue evidence="8">Flower</tissue>
    </source>
</reference>
<evidence type="ECO:0000256" key="3">
    <source>
        <dbReference type="ARBA" id="ARBA00023125"/>
    </source>
</evidence>
<evidence type="ECO:0000256" key="5">
    <source>
        <dbReference type="ARBA" id="ARBA00023242"/>
    </source>
</evidence>
<keyword evidence="2" id="KW-0805">Transcription regulation</keyword>
<feature type="region of interest" description="Disordered" evidence="6">
    <location>
        <begin position="55"/>
        <end position="140"/>
    </location>
</feature>
<evidence type="ECO:0000313" key="8">
    <source>
        <dbReference type="EMBL" id="WOL15977.1"/>
    </source>
</evidence>
<dbReference type="SUPFAM" id="SSF118290">
    <property type="entry name" value="WRKY DNA-binding domain"/>
    <property type="match status" value="1"/>
</dbReference>
<dbReference type="FunFam" id="2.20.25.80:FF:000003">
    <property type="entry name" value="WRKY transcription factor 57"/>
    <property type="match status" value="1"/>
</dbReference>
<feature type="compositionally biased region" description="Low complexity" evidence="6">
    <location>
        <begin position="86"/>
        <end position="104"/>
    </location>
</feature>
<name>A0AAQ3L327_9LILI</name>
<feature type="domain" description="WRKY" evidence="7">
    <location>
        <begin position="149"/>
        <end position="214"/>
    </location>
</feature>
<keyword evidence="4" id="KW-0804">Transcription</keyword>
<organism evidence="8 9">
    <name type="scientific">Canna indica</name>
    <name type="common">Indian-shot</name>
    <dbReference type="NCBI Taxonomy" id="4628"/>
    <lineage>
        <taxon>Eukaryota</taxon>
        <taxon>Viridiplantae</taxon>
        <taxon>Streptophyta</taxon>
        <taxon>Embryophyta</taxon>
        <taxon>Tracheophyta</taxon>
        <taxon>Spermatophyta</taxon>
        <taxon>Magnoliopsida</taxon>
        <taxon>Liliopsida</taxon>
        <taxon>Zingiberales</taxon>
        <taxon>Cannaceae</taxon>
        <taxon>Canna</taxon>
    </lineage>
</organism>
<dbReference type="InterPro" id="IPR003657">
    <property type="entry name" value="WRKY_dom"/>
</dbReference>
<feature type="compositionally biased region" description="Basic and acidic residues" evidence="6">
    <location>
        <begin position="119"/>
        <end position="140"/>
    </location>
</feature>
<evidence type="ECO:0000259" key="7">
    <source>
        <dbReference type="PROSITE" id="PS50811"/>
    </source>
</evidence>
<dbReference type="InterPro" id="IPR036576">
    <property type="entry name" value="WRKY_dom_sf"/>
</dbReference>
<dbReference type="Proteomes" id="UP001327560">
    <property type="component" value="Chromosome 8"/>
</dbReference>
<sequence length="325" mass="35318">METSAAAIQPPFSAQIQLTGDFFDADGGDKDSLGFLELLGLRDLHQPSFLFELPPRTPAVELPPAAISDPAAAPPQPESSDAANFPATPSSISSSSTEAAATAIKPGTDSAATGDESEEAKARKTCKEGGKKKGQKRQREPRFAFKTRSEVDHLEDGYRWRKYGQKAVKNSPYPRSYYRCTSATCGVKKRVERSSEDPAVVVTTYEGQHTHPSPVMPRGAHQSLPPTHLVLAQPPPPLGFGLPPSLHSKDLHLPLFGSYLPPPPMEFRPMATPRPLMLAPDAAAADAVLADRRPCANQRAQYVIRDHGLLQDLIPSEIRKKEEEM</sequence>
<dbReference type="PANTHER" id="PTHR31221">
    <property type="entry name" value="WRKY TRANSCRIPTION FACTOR PROTEIN 1-RELATED"/>
    <property type="match status" value="1"/>
</dbReference>
<dbReference type="GO" id="GO:0003700">
    <property type="term" value="F:DNA-binding transcription factor activity"/>
    <property type="evidence" value="ECO:0007669"/>
    <property type="project" value="InterPro"/>
</dbReference>
<proteinExistence type="predicted"/>
<keyword evidence="3" id="KW-0238">DNA-binding</keyword>
<dbReference type="PANTHER" id="PTHR31221:SF378">
    <property type="entry name" value="WRKY TRANSCRIPTION FACTOR 23-RELATED"/>
    <property type="match status" value="1"/>
</dbReference>
<evidence type="ECO:0000256" key="1">
    <source>
        <dbReference type="ARBA" id="ARBA00004123"/>
    </source>
</evidence>
<dbReference type="AlphaFoldDB" id="A0AAQ3L327"/>
<dbReference type="EMBL" id="CP136897">
    <property type="protein sequence ID" value="WOL15977.1"/>
    <property type="molecule type" value="Genomic_DNA"/>
</dbReference>
<evidence type="ECO:0000256" key="4">
    <source>
        <dbReference type="ARBA" id="ARBA00023163"/>
    </source>
</evidence>
<dbReference type="GO" id="GO:0043565">
    <property type="term" value="F:sequence-specific DNA binding"/>
    <property type="evidence" value="ECO:0007669"/>
    <property type="project" value="InterPro"/>
</dbReference>
<accession>A0AAQ3L327</accession>
<protein>
    <recommendedName>
        <fullName evidence="7">WRKY domain-containing protein</fullName>
    </recommendedName>
</protein>
<dbReference type="GO" id="GO:0005634">
    <property type="term" value="C:nucleus"/>
    <property type="evidence" value="ECO:0007669"/>
    <property type="project" value="UniProtKB-SubCell"/>
</dbReference>
<dbReference type="Gene3D" id="2.20.25.80">
    <property type="entry name" value="WRKY domain"/>
    <property type="match status" value="1"/>
</dbReference>
<evidence type="ECO:0000256" key="6">
    <source>
        <dbReference type="SAM" id="MobiDB-lite"/>
    </source>
</evidence>
<dbReference type="PROSITE" id="PS50811">
    <property type="entry name" value="WRKY"/>
    <property type="match status" value="1"/>
</dbReference>
<evidence type="ECO:0000313" key="9">
    <source>
        <dbReference type="Proteomes" id="UP001327560"/>
    </source>
</evidence>